<dbReference type="PROSITE" id="PS51186">
    <property type="entry name" value="GNAT"/>
    <property type="match status" value="1"/>
</dbReference>
<dbReference type="CDD" id="cd04301">
    <property type="entry name" value="NAT_SF"/>
    <property type="match status" value="1"/>
</dbReference>
<dbReference type="InterPro" id="IPR016181">
    <property type="entry name" value="Acyl_CoA_acyltransferase"/>
</dbReference>
<dbReference type="Proteomes" id="UP000181870">
    <property type="component" value="Unassembled WGS sequence"/>
</dbReference>
<dbReference type="AlphaFoldDB" id="A0A1G8R186"/>
<dbReference type="EMBL" id="FNDO01000122">
    <property type="protein sequence ID" value="SDJ10170.1"/>
    <property type="molecule type" value="Genomic_DNA"/>
</dbReference>
<dbReference type="Pfam" id="PF13523">
    <property type="entry name" value="Acetyltransf_8"/>
    <property type="match status" value="1"/>
</dbReference>
<gene>
    <name evidence="2" type="ORF">SAMN05192582_11225</name>
</gene>
<evidence type="ECO:0000259" key="1">
    <source>
        <dbReference type="PROSITE" id="PS51186"/>
    </source>
</evidence>
<organism evidence="2 3">
    <name type="scientific">Bacteroides ovatus</name>
    <dbReference type="NCBI Taxonomy" id="28116"/>
    <lineage>
        <taxon>Bacteria</taxon>
        <taxon>Pseudomonadati</taxon>
        <taxon>Bacteroidota</taxon>
        <taxon>Bacteroidia</taxon>
        <taxon>Bacteroidales</taxon>
        <taxon>Bacteroidaceae</taxon>
        <taxon>Bacteroides</taxon>
    </lineage>
</organism>
<sequence>MDIKNDKITIKPLRDKDVDTFSKWLAKEYIYKWFCPDGEEHKMAWLDEVNNRNTQYHYMKYFIVYYNDKAIGFCLYLDCYFEKEYMQEHYGKTVDEKGIVFEIGYLIGEEEYLGKGIGKIIVKKLIEKIAEIGGKEILADPDEANILSIRTLLSNGFVKVKDCDYRYCLK</sequence>
<dbReference type="InterPro" id="IPR000182">
    <property type="entry name" value="GNAT_dom"/>
</dbReference>
<proteinExistence type="predicted"/>
<dbReference type="SUPFAM" id="SSF55729">
    <property type="entry name" value="Acyl-CoA N-acyltransferases (Nat)"/>
    <property type="match status" value="1"/>
</dbReference>
<evidence type="ECO:0000313" key="2">
    <source>
        <dbReference type="EMBL" id="SDJ10170.1"/>
    </source>
</evidence>
<dbReference type="Gene3D" id="3.40.630.30">
    <property type="match status" value="1"/>
</dbReference>
<dbReference type="GO" id="GO:0016747">
    <property type="term" value="F:acyltransferase activity, transferring groups other than amino-acyl groups"/>
    <property type="evidence" value="ECO:0007669"/>
    <property type="project" value="InterPro"/>
</dbReference>
<reference evidence="2 3" key="1">
    <citation type="submission" date="2016-10" db="EMBL/GenBank/DDBJ databases">
        <authorList>
            <person name="de Groot N.N."/>
        </authorList>
    </citation>
    <scope>NUCLEOTIDE SEQUENCE [LARGE SCALE GENOMIC DNA]</scope>
    <source>
        <strain evidence="2 3">NLAE-zl-C57</strain>
    </source>
</reference>
<name>A0A1G8R186_BACOV</name>
<evidence type="ECO:0000313" key="3">
    <source>
        <dbReference type="Proteomes" id="UP000181870"/>
    </source>
</evidence>
<dbReference type="RefSeq" id="WP_074638908.1">
    <property type="nucleotide sequence ID" value="NZ_FNDO01000122.1"/>
</dbReference>
<dbReference type="PANTHER" id="PTHR43792:SF1">
    <property type="entry name" value="N-ACETYLTRANSFERASE DOMAIN-CONTAINING PROTEIN"/>
    <property type="match status" value="1"/>
</dbReference>
<dbReference type="PANTHER" id="PTHR43792">
    <property type="entry name" value="GNAT FAMILY, PUTATIVE (AFU_ORTHOLOGUE AFUA_3G00765)-RELATED-RELATED"/>
    <property type="match status" value="1"/>
</dbReference>
<feature type="domain" description="N-acetyltransferase" evidence="1">
    <location>
        <begin position="8"/>
        <end position="170"/>
    </location>
</feature>
<dbReference type="InterPro" id="IPR051531">
    <property type="entry name" value="N-acetyltransferase"/>
</dbReference>
<keyword evidence="2" id="KW-0808">Transferase</keyword>
<protein>
    <submittedName>
        <fullName evidence="2">Protein N-acetyltransferase, RimJ/RimL family</fullName>
    </submittedName>
</protein>
<accession>A0A1G8R186</accession>